<proteinExistence type="predicted"/>
<sequence>MMRIEATPMVVGNTFFQDDEAEDTAMLCAYLYTEDIGTSCSGRNENDKGELEEKMTWSRVRSQTHVTWVLMKVSHGWGRWVITGEDGPGASRGANWSTTDAYRQVPKRGAITVTGSIEGVTVGRQRR</sequence>
<accession>A0A426Z3N0</accession>
<gene>
    <name evidence="1" type="ORF">B296_00025497</name>
</gene>
<evidence type="ECO:0000313" key="1">
    <source>
        <dbReference type="EMBL" id="RRT58584.1"/>
    </source>
</evidence>
<comment type="caution">
    <text evidence="1">The sequence shown here is derived from an EMBL/GenBank/DDBJ whole genome shotgun (WGS) entry which is preliminary data.</text>
</comment>
<organism evidence="1 2">
    <name type="scientific">Ensete ventricosum</name>
    <name type="common">Abyssinian banana</name>
    <name type="synonym">Musa ensete</name>
    <dbReference type="NCBI Taxonomy" id="4639"/>
    <lineage>
        <taxon>Eukaryota</taxon>
        <taxon>Viridiplantae</taxon>
        <taxon>Streptophyta</taxon>
        <taxon>Embryophyta</taxon>
        <taxon>Tracheophyta</taxon>
        <taxon>Spermatophyta</taxon>
        <taxon>Magnoliopsida</taxon>
        <taxon>Liliopsida</taxon>
        <taxon>Zingiberales</taxon>
        <taxon>Musaceae</taxon>
        <taxon>Ensete</taxon>
    </lineage>
</organism>
<evidence type="ECO:0000313" key="2">
    <source>
        <dbReference type="Proteomes" id="UP000287651"/>
    </source>
</evidence>
<reference evidence="1 2" key="1">
    <citation type="journal article" date="2014" name="Agronomy (Basel)">
        <title>A Draft Genome Sequence for Ensete ventricosum, the Drought-Tolerant Tree Against Hunger.</title>
        <authorList>
            <person name="Harrison J."/>
            <person name="Moore K.A."/>
            <person name="Paszkiewicz K."/>
            <person name="Jones T."/>
            <person name="Grant M."/>
            <person name="Ambacheew D."/>
            <person name="Muzemil S."/>
            <person name="Studholme D.J."/>
        </authorList>
    </citation>
    <scope>NUCLEOTIDE SEQUENCE [LARGE SCALE GENOMIC DNA]</scope>
</reference>
<dbReference type="Proteomes" id="UP000287651">
    <property type="component" value="Unassembled WGS sequence"/>
</dbReference>
<name>A0A426Z3N0_ENSVE</name>
<protein>
    <submittedName>
        <fullName evidence="1">Uncharacterized protein</fullName>
    </submittedName>
</protein>
<dbReference type="AlphaFoldDB" id="A0A426Z3N0"/>
<dbReference type="EMBL" id="AMZH03008607">
    <property type="protein sequence ID" value="RRT58584.1"/>
    <property type="molecule type" value="Genomic_DNA"/>
</dbReference>